<dbReference type="AlphaFoldDB" id="A0A438C6C3"/>
<proteinExistence type="predicted"/>
<comment type="caution">
    <text evidence="1">The sequence shown here is derived from an EMBL/GenBank/DDBJ whole genome shotgun (WGS) entry which is preliminary data.</text>
</comment>
<reference evidence="1 2" key="1">
    <citation type="journal article" date="2018" name="PLoS Genet.">
        <title>Population sequencing reveals clonal diversity and ancestral inbreeding in the grapevine cultivar Chardonnay.</title>
        <authorList>
            <person name="Roach M.J."/>
            <person name="Johnson D.L."/>
            <person name="Bohlmann J."/>
            <person name="van Vuuren H.J."/>
            <person name="Jones S.J."/>
            <person name="Pretorius I.S."/>
            <person name="Schmidt S.A."/>
            <person name="Borneman A.R."/>
        </authorList>
    </citation>
    <scope>NUCLEOTIDE SEQUENCE [LARGE SCALE GENOMIC DNA]</scope>
    <source>
        <strain evidence="2">cv. Chardonnay</strain>
        <tissue evidence="1">Leaf</tissue>
    </source>
</reference>
<protein>
    <submittedName>
        <fullName evidence="1">Uncharacterized protein</fullName>
    </submittedName>
</protein>
<name>A0A438C6C3_VITVI</name>
<organism evidence="1 2">
    <name type="scientific">Vitis vinifera</name>
    <name type="common">Grape</name>
    <dbReference type="NCBI Taxonomy" id="29760"/>
    <lineage>
        <taxon>Eukaryota</taxon>
        <taxon>Viridiplantae</taxon>
        <taxon>Streptophyta</taxon>
        <taxon>Embryophyta</taxon>
        <taxon>Tracheophyta</taxon>
        <taxon>Spermatophyta</taxon>
        <taxon>Magnoliopsida</taxon>
        <taxon>eudicotyledons</taxon>
        <taxon>Gunneridae</taxon>
        <taxon>Pentapetalae</taxon>
        <taxon>rosids</taxon>
        <taxon>Vitales</taxon>
        <taxon>Vitaceae</taxon>
        <taxon>Viteae</taxon>
        <taxon>Vitis</taxon>
    </lineage>
</organism>
<dbReference type="EMBL" id="QGNW01002525">
    <property type="protein sequence ID" value="RVW18456.1"/>
    <property type="molecule type" value="Genomic_DNA"/>
</dbReference>
<accession>A0A438C6C3</accession>
<gene>
    <name evidence="1" type="ORF">CK203_105245</name>
</gene>
<evidence type="ECO:0000313" key="1">
    <source>
        <dbReference type="EMBL" id="RVW18456.1"/>
    </source>
</evidence>
<evidence type="ECO:0000313" key="2">
    <source>
        <dbReference type="Proteomes" id="UP000288805"/>
    </source>
</evidence>
<sequence>MKLKIRIMEIENDTVAKKDYLDLLDISTEVGEEEDDQLFQWVKSLHLVDEDGNTYPRITAHVREIGVDVEWVLSEEVHTDSFSQDIRYSFLQGTSQPIVNSLLSLLHSYSSSSLSFLFTLYPFFSHLPSPHY</sequence>
<dbReference type="Proteomes" id="UP000288805">
    <property type="component" value="Unassembled WGS sequence"/>
</dbReference>